<comment type="caution">
    <text evidence="1">The sequence shown here is derived from an EMBL/GenBank/DDBJ whole genome shotgun (WGS) entry which is preliminary data.</text>
</comment>
<reference evidence="1 2" key="1">
    <citation type="journal article" date="2021" name="Hortic Res">
        <title>High-quality reference genome and annotation aids understanding of berry development for evergreen blueberry (Vaccinium darrowii).</title>
        <authorList>
            <person name="Yu J."/>
            <person name="Hulse-Kemp A.M."/>
            <person name="Babiker E."/>
            <person name="Staton M."/>
        </authorList>
    </citation>
    <scope>NUCLEOTIDE SEQUENCE [LARGE SCALE GENOMIC DNA]</scope>
    <source>
        <strain evidence="2">cv. NJ 8807/NJ 8810</strain>
        <tissue evidence="1">Young leaf</tissue>
    </source>
</reference>
<accession>A0ACB7Z587</accession>
<evidence type="ECO:0000313" key="2">
    <source>
        <dbReference type="Proteomes" id="UP000828048"/>
    </source>
</evidence>
<protein>
    <submittedName>
        <fullName evidence="1">Uncharacterized protein</fullName>
    </submittedName>
</protein>
<dbReference type="Proteomes" id="UP000828048">
    <property type="component" value="Chromosome 4"/>
</dbReference>
<keyword evidence="2" id="KW-1185">Reference proteome</keyword>
<evidence type="ECO:0000313" key="1">
    <source>
        <dbReference type="EMBL" id="KAH7860945.1"/>
    </source>
</evidence>
<dbReference type="EMBL" id="CM037154">
    <property type="protein sequence ID" value="KAH7860945.1"/>
    <property type="molecule type" value="Genomic_DNA"/>
</dbReference>
<organism evidence="1 2">
    <name type="scientific">Vaccinium darrowii</name>
    <dbReference type="NCBI Taxonomy" id="229202"/>
    <lineage>
        <taxon>Eukaryota</taxon>
        <taxon>Viridiplantae</taxon>
        <taxon>Streptophyta</taxon>
        <taxon>Embryophyta</taxon>
        <taxon>Tracheophyta</taxon>
        <taxon>Spermatophyta</taxon>
        <taxon>Magnoliopsida</taxon>
        <taxon>eudicotyledons</taxon>
        <taxon>Gunneridae</taxon>
        <taxon>Pentapetalae</taxon>
        <taxon>asterids</taxon>
        <taxon>Ericales</taxon>
        <taxon>Ericaceae</taxon>
        <taxon>Vaccinioideae</taxon>
        <taxon>Vaccinieae</taxon>
        <taxon>Vaccinium</taxon>
    </lineage>
</organism>
<sequence length="441" mass="50756">MQDWFCATPFPFEMEESMAEMEELELALNKAPPNAELLGVPLPTAEHLLLQALPPSTRYNSSLILPKKIAAKENIIFEDNLVNLKKMSRREDINSQRRARERNRYSRFTPEQRQHKIQSVLHNRKRKRNGSNTVVNCNVGCLFSDGVIEQPFSSRSLHNERPSVVTGQPSFQPQLSQLHELRAVPPCSFCHAKKFQYESRSFCCYNGQVVLANEGVPKALRTLFTSQNDEGLEFRRHIRAYNSMFAFTSFGVKRDKELATSRQGVYTFRAQGQVYHDLPSLIPSGDSPCYFQLYFYDTDNELQNRLSILGKAPLDKCVVKKLMEVLSGNPYSQVLRKLQQDQLDSYQIRIRSDVKLDQRVYNSPSADQDNTRVKLTESLRHASGKTYIFWAKLDKMNDKDRTFGKIIAEEVQNDEDSESTEATGDLDHNNKTKKRIKVEKD</sequence>
<proteinExistence type="predicted"/>
<gene>
    <name evidence="1" type="ORF">Vadar_019830</name>
</gene>
<name>A0ACB7Z587_9ERIC</name>